<gene>
    <name evidence="1" type="ORF">MEUPH1_LOCUS926</name>
</gene>
<organism evidence="1 2">
    <name type="scientific">Macrosiphum euphorbiae</name>
    <name type="common">potato aphid</name>
    <dbReference type="NCBI Taxonomy" id="13131"/>
    <lineage>
        <taxon>Eukaryota</taxon>
        <taxon>Metazoa</taxon>
        <taxon>Ecdysozoa</taxon>
        <taxon>Arthropoda</taxon>
        <taxon>Hexapoda</taxon>
        <taxon>Insecta</taxon>
        <taxon>Pterygota</taxon>
        <taxon>Neoptera</taxon>
        <taxon>Paraneoptera</taxon>
        <taxon>Hemiptera</taxon>
        <taxon>Sternorrhyncha</taxon>
        <taxon>Aphidomorpha</taxon>
        <taxon>Aphidoidea</taxon>
        <taxon>Aphididae</taxon>
        <taxon>Macrosiphini</taxon>
        <taxon>Macrosiphum</taxon>
    </lineage>
</organism>
<dbReference type="AlphaFoldDB" id="A0AAV0VPS7"/>
<evidence type="ECO:0000313" key="2">
    <source>
        <dbReference type="Proteomes" id="UP001160148"/>
    </source>
</evidence>
<keyword evidence="2" id="KW-1185">Reference proteome</keyword>
<sequence>MGDRVDMVSEFDNVEENISPKRRNIPGKDMKFKSPSKPYKEMMVEISNSTGIGRNSIVSIISEYKKTGTVTSPNKTRNKKCLFDYIDDLDRNALRQKVHSFWLRKDLPTIDKILHAVNEDPAFPDFKRTSLYSVIKKLDFVFTKRKRSSVLTEREDLLVWRQNYLYDVEEDKMTEVDENMVEIIDNLEPRVLTITGDTSNSDDLILP</sequence>
<comment type="caution">
    <text evidence="1">The sequence shown here is derived from an EMBL/GenBank/DDBJ whole genome shotgun (WGS) entry which is preliminary data.</text>
</comment>
<name>A0AAV0VPS7_9HEMI</name>
<reference evidence="1 2" key="1">
    <citation type="submission" date="2023-01" db="EMBL/GenBank/DDBJ databases">
        <authorList>
            <person name="Whitehead M."/>
        </authorList>
    </citation>
    <scope>NUCLEOTIDE SEQUENCE [LARGE SCALE GENOMIC DNA]</scope>
</reference>
<accession>A0AAV0VPS7</accession>
<evidence type="ECO:0000313" key="1">
    <source>
        <dbReference type="EMBL" id="CAI6343696.1"/>
    </source>
</evidence>
<protein>
    <submittedName>
        <fullName evidence="1">Uncharacterized protein</fullName>
    </submittedName>
</protein>
<proteinExistence type="predicted"/>
<dbReference type="EMBL" id="CARXXK010000001">
    <property type="protein sequence ID" value="CAI6343696.1"/>
    <property type="molecule type" value="Genomic_DNA"/>
</dbReference>
<dbReference type="Proteomes" id="UP001160148">
    <property type="component" value="Unassembled WGS sequence"/>
</dbReference>